<dbReference type="GO" id="GO:0005634">
    <property type="term" value="C:nucleus"/>
    <property type="evidence" value="ECO:0007669"/>
    <property type="project" value="UniProtKB-SubCell"/>
</dbReference>
<dbReference type="PANTHER" id="PTHR12747">
    <property type="entry name" value="ELONGATOR COMPLEX PROTEIN 1"/>
    <property type="match status" value="1"/>
</dbReference>
<dbReference type="InterPro" id="IPR056167">
    <property type="entry name" value="A-sol_ELP1"/>
</dbReference>
<feature type="domain" description="ELP1 alpha-solenoid" evidence="10">
    <location>
        <begin position="618"/>
        <end position="831"/>
    </location>
</feature>
<evidence type="ECO:0000259" key="9">
    <source>
        <dbReference type="Pfam" id="PF23878"/>
    </source>
</evidence>
<evidence type="ECO:0000259" key="7">
    <source>
        <dbReference type="Pfam" id="PF04762"/>
    </source>
</evidence>
<dbReference type="InterPro" id="IPR056164">
    <property type="entry name" value="Beta-prop_ELP1_1st"/>
</dbReference>
<evidence type="ECO:0000259" key="8">
    <source>
        <dbReference type="Pfam" id="PF23797"/>
    </source>
</evidence>
<evidence type="ECO:0000313" key="12">
    <source>
        <dbReference type="EMBL" id="EGG24079.1"/>
    </source>
</evidence>
<dbReference type="SUPFAM" id="SSF69322">
    <property type="entry name" value="Tricorn protease domain 2"/>
    <property type="match status" value="1"/>
</dbReference>
<dbReference type="GO" id="GO:0000049">
    <property type="term" value="F:tRNA binding"/>
    <property type="evidence" value="ECO:0007669"/>
    <property type="project" value="TreeGrafter"/>
</dbReference>
<comment type="subcellular location">
    <subcellularLocation>
        <location evidence="6">Cytoplasm</location>
    </subcellularLocation>
    <subcellularLocation>
        <location evidence="6">Nucleus</location>
    </subcellularLocation>
</comment>
<dbReference type="GO" id="GO:0002926">
    <property type="term" value="P:tRNA wobble base 5-methoxycarbonylmethyl-2-thiouridinylation"/>
    <property type="evidence" value="ECO:0007669"/>
    <property type="project" value="TreeGrafter"/>
</dbReference>
<dbReference type="EMBL" id="GL883007">
    <property type="protein sequence ID" value="EGG24079.1"/>
    <property type="molecule type" value="Genomic_DNA"/>
</dbReference>
<evidence type="ECO:0000256" key="4">
    <source>
        <dbReference type="ARBA" id="ARBA00022694"/>
    </source>
</evidence>
<dbReference type="UniPathway" id="UPA00988"/>
<protein>
    <recommendedName>
        <fullName evidence="5 6">Elongator complex protein 1</fullName>
    </recommendedName>
</protein>
<dbReference type="Pfam" id="PF23878">
    <property type="entry name" value="TPR_ELP1"/>
    <property type="match status" value="1"/>
</dbReference>
<sequence length="1314" mass="146529">MRNITRLVELGDQLPISEITHFTVDNVNSIIYLITKSNLFVAYNPTSKKVQIQIELNGQDILSEGAEIVSMQFIPDCESVCVASSKGDILMYNVVTSQLECVGIIGSGIVAMSWSPDYELLILATESNTLVQMTKDWDILNEVAIDSLLPGNKLTANIITNSNLPQAQYSKAQFAQSTLDKPNNNNEKTQSISFTPKISWRGDGQYFVCSAYDEKSGRVMLKCHSADDRFVAMAWDNGTTQTLRTVSRNGVYQQYTFCWDYDVSKGSSAANPSLVVMVDGNTLKVTPFRRLVVPPPLSAYQIGLPAACSAFAFSHDFSIAVLTTDNTMAIYTPATLPPIPAAGVSQPLPNYSVAPKLVASIKVPASTLQLCHLRHLTWVPETNTLVAVDSHSKLGSDQIVEINFSINEQVLVLDRIHRTTTNSHILRLVSYHYDGAQATLPADEEEHQLHPLGTKDKVIFETVDGSVYDYHLINMGAVAAINPFTIDHAAFKFSTPCVWISSAIVGGEESIIGLNDRNRLYINNTLVAPDCNNFTLHNKFILFTTISHLLRSVPLSLAASATTPVITATHPLTGKTSTAYDDSVREVERGARVVCAVPHDTRVILQMPRGNLEAIAPRSLTLSTIREMLDAHQYGKAFATMRRNRIDMNFIYDHNPQDFLKHIDIFIDQVPQIDFLNLFITTLREDDTTKTLFVDLEKPSSAPQKTVTGTTTANKESKVNIICDRLREELIKKDSIKFNLPILTTYVKKSPPEYDQVLRKVQSLRGEEITEHGETIVNRLAEESLDYIVFLVDVNKLYDVALGTYDFELVIMVAQKSQKDPKEYMAFLTQLQSMEPNYQKYAIDCHLERWSLALQHLAATGPEHFDQCLELIGNHQLYQEGVRLFAGKPDQLKRIQDAFGDYLVSTNKNVEAAYVYNAAGQDKKALQAFKEGGVFNMAVLVAKRLGLSALDLAQMSNEMADFKRRASFYQEASAIYASAHCNHDYENAINTLCEGGFWTDAYALAVESNHVALLDSSILIQLQTAAETTEEELQESLDTYKKQFVRLGIVRTTKLNHVPLRLPGGGGSGMGDDTTSMMSGMSGMFSEHSGMSGMSGMSANTAVTTSSYRSTYSSATGTFSQATRVRNKPKKEGRKKINKIRVKGKEGSIYEEEFLVDAMKKTIPTASKQELINQLLRGLVLFNMTSEAQHIEKLFGDLIIVIDESLNLLSQSATAIHPDNVKEEQRIQDIEYQHQQRLSNPLLNELHHQHQQQSNQQQHTLEKSTIHKITITRDNINWALDEVLMDLNGEWINVATCVVHIDTRRKKNTRGGKQ</sequence>
<comment type="similarity">
    <text evidence="2 6">Belongs to the ELP1/IKA1 family.</text>
</comment>
<feature type="domain" description="ELP1 three-helical bundle" evidence="11">
    <location>
        <begin position="1022"/>
        <end position="1207"/>
    </location>
</feature>
<comment type="function">
    <text evidence="6">Component of the elongator complex which is required for multiple tRNA modifications, including mcm5U (5-methoxycarbonylmethyl uridine), mcm5s2U (5-methoxycarbonylmethyl-2-thiouridine), and ncm5U (5-carbamoylmethyl uridine). The elongator complex catalyzes formation of carboxymethyluridine in the wobble base at position 34 in tRNAs.</text>
</comment>
<dbReference type="GeneID" id="14876052"/>
<organism evidence="12 13">
    <name type="scientific">Cavenderia fasciculata</name>
    <name type="common">Slime mold</name>
    <name type="synonym">Dictyostelium fasciculatum</name>
    <dbReference type="NCBI Taxonomy" id="261658"/>
    <lineage>
        <taxon>Eukaryota</taxon>
        <taxon>Amoebozoa</taxon>
        <taxon>Evosea</taxon>
        <taxon>Eumycetozoa</taxon>
        <taxon>Dictyostelia</taxon>
        <taxon>Acytosteliales</taxon>
        <taxon>Cavenderiaceae</taxon>
        <taxon>Cavenderia</taxon>
    </lineage>
</organism>
<reference evidence="13" key="1">
    <citation type="journal article" date="2011" name="Genome Res.">
        <title>Phylogeny-wide analysis of social amoeba genomes highlights ancient origins for complex intercellular communication.</title>
        <authorList>
            <person name="Heidel A.J."/>
            <person name="Lawal H.M."/>
            <person name="Felder M."/>
            <person name="Schilde C."/>
            <person name="Helps N.R."/>
            <person name="Tunggal B."/>
            <person name="Rivero F."/>
            <person name="John U."/>
            <person name="Schleicher M."/>
            <person name="Eichinger L."/>
            <person name="Platzer M."/>
            <person name="Noegel A.A."/>
            <person name="Schaap P."/>
            <person name="Gloeckner G."/>
        </authorList>
    </citation>
    <scope>NUCLEOTIDE SEQUENCE [LARGE SCALE GENOMIC DNA]</scope>
    <source>
        <strain evidence="13">SH3</strain>
    </source>
</reference>
<dbReference type="STRING" id="1054147.F4PKF5"/>
<comment type="pathway">
    <text evidence="1">tRNA modification; 5-methoxycarbonylmethyl-2-thiouridine-tRNA biosynthesis.</text>
</comment>
<feature type="domain" description="ELP1 first N-terminal beta-propeller" evidence="7">
    <location>
        <begin position="1"/>
        <end position="226"/>
    </location>
</feature>
<dbReference type="OMA" id="WRESLYC"/>
<evidence type="ECO:0000256" key="1">
    <source>
        <dbReference type="ARBA" id="ARBA00005043"/>
    </source>
</evidence>
<dbReference type="RefSeq" id="XP_004361930.1">
    <property type="nucleotide sequence ID" value="XM_004361873.1"/>
</dbReference>
<evidence type="ECO:0000256" key="5">
    <source>
        <dbReference type="ARBA" id="ARBA00029535"/>
    </source>
</evidence>
<evidence type="ECO:0000256" key="2">
    <source>
        <dbReference type="ARBA" id="ARBA00006086"/>
    </source>
</evidence>
<dbReference type="Pfam" id="PF04762">
    <property type="entry name" value="Beta-prop_ELP1_1st"/>
    <property type="match status" value="1"/>
</dbReference>
<dbReference type="Pfam" id="PF23797">
    <property type="entry name" value="Beta-prop_ELP1_2nd"/>
    <property type="match status" value="1"/>
</dbReference>
<feature type="domain" description="ELP1 TPR" evidence="9">
    <location>
        <begin position="838"/>
        <end position="1001"/>
    </location>
</feature>
<dbReference type="InterPro" id="IPR006849">
    <property type="entry name" value="Elp1"/>
</dbReference>
<proteinExistence type="inferred from homology"/>
<dbReference type="InterPro" id="IPR056169">
    <property type="entry name" value="HB_ELP1"/>
</dbReference>
<dbReference type="InterPro" id="IPR015943">
    <property type="entry name" value="WD40/YVTN_repeat-like_dom_sf"/>
</dbReference>
<dbReference type="OrthoDB" id="40048at2759"/>
<evidence type="ECO:0000256" key="3">
    <source>
        <dbReference type="ARBA" id="ARBA00022490"/>
    </source>
</evidence>
<dbReference type="GO" id="GO:0005829">
    <property type="term" value="C:cytosol"/>
    <property type="evidence" value="ECO:0007669"/>
    <property type="project" value="TreeGrafter"/>
</dbReference>
<dbReference type="PANTHER" id="PTHR12747:SF0">
    <property type="entry name" value="ELONGATOR COMPLEX PROTEIN 1"/>
    <property type="match status" value="1"/>
</dbReference>
<name>F4PKF5_CACFS</name>
<feature type="domain" description="ELP1 N-terminal second beta-propeller" evidence="8">
    <location>
        <begin position="277"/>
        <end position="594"/>
    </location>
</feature>
<gene>
    <name evidence="12" type="primary">elp1</name>
    <name evidence="12" type="ORF">DFA_06218</name>
</gene>
<dbReference type="InterPro" id="IPR056165">
    <property type="entry name" value="Beta-prop_ELP1_2nd"/>
</dbReference>
<dbReference type="Pfam" id="PF23936">
    <property type="entry name" value="HB_ELP1"/>
    <property type="match status" value="1"/>
</dbReference>
<accession>F4PKF5</accession>
<dbReference type="Pfam" id="PF23925">
    <property type="entry name" value="A-sol_ELP1"/>
    <property type="match status" value="1"/>
</dbReference>
<keyword evidence="13" id="KW-1185">Reference proteome</keyword>
<dbReference type="KEGG" id="dfa:DFA_06218"/>
<evidence type="ECO:0000256" key="6">
    <source>
        <dbReference type="PIRNR" id="PIRNR017233"/>
    </source>
</evidence>
<dbReference type="PIRSF" id="PIRSF017233">
    <property type="entry name" value="IKAP"/>
    <property type="match status" value="1"/>
</dbReference>
<dbReference type="Proteomes" id="UP000007797">
    <property type="component" value="Unassembled WGS sequence"/>
</dbReference>
<keyword evidence="4" id="KW-0819">tRNA processing</keyword>
<evidence type="ECO:0000259" key="10">
    <source>
        <dbReference type="Pfam" id="PF23925"/>
    </source>
</evidence>
<evidence type="ECO:0000259" key="11">
    <source>
        <dbReference type="Pfam" id="PF23936"/>
    </source>
</evidence>
<keyword evidence="3 6" id="KW-0963">Cytoplasm</keyword>
<dbReference type="GO" id="GO:0033588">
    <property type="term" value="C:elongator holoenzyme complex"/>
    <property type="evidence" value="ECO:0007669"/>
    <property type="project" value="InterPro"/>
</dbReference>
<keyword evidence="6" id="KW-0539">Nucleus</keyword>
<evidence type="ECO:0000313" key="13">
    <source>
        <dbReference type="Proteomes" id="UP000007797"/>
    </source>
</evidence>
<dbReference type="InterPro" id="IPR056166">
    <property type="entry name" value="TPR_ELP1"/>
</dbReference>
<dbReference type="Gene3D" id="2.130.10.10">
    <property type="entry name" value="YVTN repeat-like/Quinoprotein amine dehydrogenase"/>
    <property type="match status" value="1"/>
</dbReference>